<evidence type="ECO:0000313" key="9">
    <source>
        <dbReference type="EMBL" id="PXX81013.1"/>
    </source>
</evidence>
<proteinExistence type="inferred from homology"/>
<dbReference type="GO" id="GO:0010181">
    <property type="term" value="F:FMN binding"/>
    <property type="evidence" value="ECO:0007669"/>
    <property type="project" value="InterPro"/>
</dbReference>
<dbReference type="InterPro" id="IPR007329">
    <property type="entry name" value="FMN-bd"/>
</dbReference>
<organism evidence="9 10">
    <name type="scientific">Dielma fastidiosa</name>
    <dbReference type="NCBI Taxonomy" id="1034346"/>
    <lineage>
        <taxon>Bacteria</taxon>
        <taxon>Bacillati</taxon>
        <taxon>Bacillota</taxon>
        <taxon>Erysipelotrichia</taxon>
        <taxon>Erysipelotrichales</taxon>
        <taxon>Erysipelotrichaceae</taxon>
        <taxon>Dielma</taxon>
    </lineage>
</organism>
<keyword evidence="4 7" id="KW-0274">FAD</keyword>
<dbReference type="PANTHER" id="PTHR43400">
    <property type="entry name" value="FUMARATE REDUCTASE"/>
    <property type="match status" value="1"/>
</dbReference>
<gene>
    <name evidence="9" type="ORF">DES51_102131</name>
</gene>
<evidence type="ECO:0000256" key="2">
    <source>
        <dbReference type="ARBA" id="ARBA00015872"/>
    </source>
</evidence>
<comment type="cofactor">
    <cofactor evidence="7">
        <name>FMN</name>
        <dbReference type="ChEBI" id="CHEBI:58210"/>
    </cofactor>
    <text evidence="7">Binds 1 or 2 FMN covalently per subunit.</text>
</comment>
<accession>A0A318L690</accession>
<dbReference type="SMART" id="SM00900">
    <property type="entry name" value="FMN_bind"/>
    <property type="match status" value="1"/>
</dbReference>
<dbReference type="RefSeq" id="WP_022938717.1">
    <property type="nucleotide sequence ID" value="NZ_CABKRQ010000006.1"/>
</dbReference>
<dbReference type="Pfam" id="PF00890">
    <property type="entry name" value="FAD_binding_2"/>
    <property type="match status" value="1"/>
</dbReference>
<evidence type="ECO:0000256" key="3">
    <source>
        <dbReference type="ARBA" id="ARBA00022630"/>
    </source>
</evidence>
<evidence type="ECO:0000313" key="10">
    <source>
        <dbReference type="Proteomes" id="UP000247612"/>
    </source>
</evidence>
<dbReference type="InterPro" id="IPR027477">
    <property type="entry name" value="Succ_DH/fumarate_Rdtase_cat_sf"/>
</dbReference>
<dbReference type="PRINTS" id="PR00368">
    <property type="entry name" value="FADPNR"/>
</dbReference>
<evidence type="ECO:0000259" key="8">
    <source>
        <dbReference type="SMART" id="SM00900"/>
    </source>
</evidence>
<evidence type="ECO:0000256" key="4">
    <source>
        <dbReference type="ARBA" id="ARBA00022827"/>
    </source>
</evidence>
<dbReference type="Proteomes" id="UP000247612">
    <property type="component" value="Unassembled WGS sequence"/>
</dbReference>
<dbReference type="Gene3D" id="3.90.700.10">
    <property type="entry name" value="Succinate dehydrogenase/fumarate reductase flavoprotein, catalytic domain"/>
    <property type="match status" value="1"/>
</dbReference>
<dbReference type="EMBL" id="QJKH01000002">
    <property type="protein sequence ID" value="PXX81013.1"/>
    <property type="molecule type" value="Genomic_DNA"/>
</dbReference>
<dbReference type="InterPro" id="IPR003953">
    <property type="entry name" value="FAD-dep_OxRdtase_2_FAD-bd"/>
</dbReference>
<dbReference type="SUPFAM" id="SSF51905">
    <property type="entry name" value="FAD/NAD(P)-binding domain"/>
    <property type="match status" value="1"/>
</dbReference>
<reference evidence="9 10" key="1">
    <citation type="submission" date="2018-05" db="EMBL/GenBank/DDBJ databases">
        <title>Genomic Encyclopedia of Type Strains, Phase IV (KMG-IV): sequencing the most valuable type-strain genomes for metagenomic binning, comparative biology and taxonomic classification.</title>
        <authorList>
            <person name="Goeker M."/>
        </authorList>
    </citation>
    <scope>NUCLEOTIDE SEQUENCE [LARGE SCALE GENOMIC DNA]</scope>
    <source>
        <strain evidence="9 10">JC118</strain>
    </source>
</reference>
<keyword evidence="3 7" id="KW-0285">Flavoprotein</keyword>
<dbReference type="GO" id="GO:0016020">
    <property type="term" value="C:membrane"/>
    <property type="evidence" value="ECO:0007669"/>
    <property type="project" value="InterPro"/>
</dbReference>
<dbReference type="Gene3D" id="3.50.50.60">
    <property type="entry name" value="FAD/NAD(P)-binding domain"/>
    <property type="match status" value="1"/>
</dbReference>
<sequence length="594" mass="62054">MKSSKILAALLSLTLFFSMSGCTTKDPGNETGDVKNGLENVADGSYEGSGSGHGGDLKLAVTVKDHKITEVSVIEHQETAGISDKPLADLPGLIVDHQSLAIDTISGATETSTAILSAAEAALSEAGADIEALKKPIEKEDKTSEVIEKNVDIVIVGGGVAGLSAAVEASKSGQNILLIEKTAVLGGSTSLSGGKILAADSVFQREQGIVDTPEQFADFLIKLGNGKVNEDKLRMIADHSSANIDWLIENGVEFSDVIDTPNPEMTPNRGLNAASGSGQGFITPLAQAAKDAGVEIMMETRGEKLIVDENNAVVGVEATQSNGDKVIINAAAVILATGGYDRNPELKAEYSPSYADSRTNVGAGNEGDGLIMARDIGAKIIGNDSAIAQILPYGSAMADLFTYSGLFVSVQGERFMDESAPRPVRTPIVLRETNAPEFFIILDDKMSSENITKSIEEGNGFTADTLEDLAAQTGMDATKLSAAVARYNELAAKGVDDDFGKNAELMNSVDSAPYYAIRCTMNTAGTFAGPQTNLKAEVLREDGSIIQGLYAAGEVSSGDLIDKEYPGSGTAIQSFVTMGRIAGETSAEYAKANK</sequence>
<dbReference type="Gene3D" id="3.90.1010.20">
    <property type="match status" value="1"/>
</dbReference>
<feature type="signal peptide" evidence="7">
    <location>
        <begin position="1"/>
        <end position="20"/>
    </location>
</feature>
<name>A0A318L690_9FIRM</name>
<keyword evidence="10" id="KW-1185">Reference proteome</keyword>
<dbReference type="STRING" id="1034346.GCA_000313565_02432"/>
<dbReference type="InterPro" id="IPR050315">
    <property type="entry name" value="FAD-oxidoreductase_2"/>
</dbReference>
<dbReference type="OrthoDB" id="3169476at2"/>
<feature type="chain" id="PRO_5039762863" description="Urocanate reductase" evidence="7">
    <location>
        <begin position="21"/>
        <end position="594"/>
    </location>
</feature>
<evidence type="ECO:0000256" key="5">
    <source>
        <dbReference type="ARBA" id="ARBA00023002"/>
    </source>
</evidence>
<comment type="cofactor">
    <cofactor evidence="7">
        <name>FAD</name>
        <dbReference type="ChEBI" id="CHEBI:57692"/>
    </cofactor>
    <text evidence="7">Binds 1 FAD per subunit.</text>
</comment>
<dbReference type="AlphaFoldDB" id="A0A318L690"/>
<protein>
    <recommendedName>
        <fullName evidence="2 7">Urocanate reductase</fullName>
        <ecNumber evidence="1 7">1.3.99.33</ecNumber>
    </recommendedName>
</protein>
<dbReference type="InterPro" id="IPR036188">
    <property type="entry name" value="FAD/NAD-bd_sf"/>
</dbReference>
<dbReference type="InterPro" id="IPR010960">
    <property type="entry name" value="Flavocytochrome_c"/>
</dbReference>
<dbReference type="NCBIfam" id="TIGR01813">
    <property type="entry name" value="flavo_cyto_c"/>
    <property type="match status" value="1"/>
</dbReference>
<comment type="caution">
    <text evidence="9">The sequence shown here is derived from an EMBL/GenBank/DDBJ whole genome shotgun (WGS) entry which is preliminary data.</text>
</comment>
<evidence type="ECO:0000256" key="6">
    <source>
        <dbReference type="ARBA" id="ARBA00049922"/>
    </source>
</evidence>
<comment type="similarity">
    <text evidence="7">Belongs to the FAD-dependent oxidoreductase 2 family. FRD/SDH subfamily.</text>
</comment>
<dbReference type="SUPFAM" id="SSF56425">
    <property type="entry name" value="Succinate dehydrogenase/fumarate reductase flavoprotein, catalytic domain"/>
    <property type="match status" value="1"/>
</dbReference>
<keyword evidence="7" id="KW-0732">Signal</keyword>
<dbReference type="GO" id="GO:0008202">
    <property type="term" value="P:steroid metabolic process"/>
    <property type="evidence" value="ECO:0007669"/>
    <property type="project" value="UniProtKB-ARBA"/>
</dbReference>
<feature type="domain" description="FMN-binding" evidence="8">
    <location>
        <begin position="52"/>
        <end position="126"/>
    </location>
</feature>
<dbReference type="EC" id="1.3.99.33" evidence="1 7"/>
<dbReference type="Pfam" id="PF04205">
    <property type="entry name" value="FMN_bind"/>
    <property type="match status" value="1"/>
</dbReference>
<dbReference type="PANTHER" id="PTHR43400:SF10">
    <property type="entry name" value="3-OXOSTEROID 1-DEHYDROGENASE"/>
    <property type="match status" value="1"/>
</dbReference>
<keyword evidence="5 7" id="KW-0560">Oxidoreductase</keyword>
<comment type="catalytic activity">
    <reaction evidence="6 7">
        <text>dihydrourocanate + A = urocanate + AH2</text>
        <dbReference type="Rhea" id="RHEA:36059"/>
        <dbReference type="ChEBI" id="CHEBI:13193"/>
        <dbReference type="ChEBI" id="CHEBI:17499"/>
        <dbReference type="ChEBI" id="CHEBI:27247"/>
        <dbReference type="ChEBI" id="CHEBI:72991"/>
        <dbReference type="EC" id="1.3.99.33"/>
    </reaction>
</comment>
<evidence type="ECO:0000256" key="1">
    <source>
        <dbReference type="ARBA" id="ARBA00013137"/>
    </source>
</evidence>
<evidence type="ECO:0000256" key="7">
    <source>
        <dbReference type="RuleBase" id="RU366062"/>
    </source>
</evidence>
<dbReference type="PROSITE" id="PS51257">
    <property type="entry name" value="PROKAR_LIPOPROTEIN"/>
    <property type="match status" value="1"/>
</dbReference>
<dbReference type="GO" id="GO:0033765">
    <property type="term" value="F:steroid dehydrogenase activity, acting on the CH-CH group of donors"/>
    <property type="evidence" value="ECO:0007669"/>
    <property type="project" value="UniProtKB-ARBA"/>
</dbReference>